<evidence type="ECO:0000256" key="1">
    <source>
        <dbReference type="ARBA" id="ARBA00023015"/>
    </source>
</evidence>
<dbReference type="InterPro" id="IPR003313">
    <property type="entry name" value="AraC-bd"/>
</dbReference>
<dbReference type="PANTHER" id="PTHR43280">
    <property type="entry name" value="ARAC-FAMILY TRANSCRIPTIONAL REGULATOR"/>
    <property type="match status" value="1"/>
</dbReference>
<keyword evidence="1" id="KW-0805">Transcription regulation</keyword>
<dbReference type="Gene3D" id="1.10.10.60">
    <property type="entry name" value="Homeodomain-like"/>
    <property type="match status" value="1"/>
</dbReference>
<dbReference type="GO" id="GO:0003700">
    <property type="term" value="F:DNA-binding transcription factor activity"/>
    <property type="evidence" value="ECO:0007669"/>
    <property type="project" value="InterPro"/>
</dbReference>
<dbReference type="SMART" id="SM00342">
    <property type="entry name" value="HTH_ARAC"/>
    <property type="match status" value="1"/>
</dbReference>
<comment type="caution">
    <text evidence="5">The sequence shown here is derived from an EMBL/GenBank/DDBJ whole genome shotgun (WGS) entry which is preliminary data.</text>
</comment>
<keyword evidence="3" id="KW-0804">Transcription</keyword>
<dbReference type="AlphaFoldDB" id="A0A8T4HC00"/>
<accession>A0A8T4HC00</accession>
<dbReference type="InterPro" id="IPR009057">
    <property type="entry name" value="Homeodomain-like_sf"/>
</dbReference>
<dbReference type="PANTHER" id="PTHR43280:SF32">
    <property type="entry name" value="TRANSCRIPTIONAL REGULATORY PROTEIN"/>
    <property type="match status" value="1"/>
</dbReference>
<reference evidence="5" key="1">
    <citation type="submission" date="2021-03" db="EMBL/GenBank/DDBJ databases">
        <authorList>
            <person name="Lu T."/>
            <person name="Wang Q."/>
            <person name="Han X."/>
        </authorList>
    </citation>
    <scope>NUCLEOTIDE SEQUENCE</scope>
    <source>
        <strain evidence="5">WQ 2009</strain>
    </source>
</reference>
<dbReference type="Proteomes" id="UP000679691">
    <property type="component" value="Unassembled WGS sequence"/>
</dbReference>
<dbReference type="GO" id="GO:0043565">
    <property type="term" value="F:sequence-specific DNA binding"/>
    <property type="evidence" value="ECO:0007669"/>
    <property type="project" value="InterPro"/>
</dbReference>
<dbReference type="SUPFAM" id="SSF51215">
    <property type="entry name" value="Regulatory protein AraC"/>
    <property type="match status" value="1"/>
</dbReference>
<dbReference type="InterPro" id="IPR014710">
    <property type="entry name" value="RmlC-like_jellyroll"/>
</dbReference>
<dbReference type="SUPFAM" id="SSF46689">
    <property type="entry name" value="Homeodomain-like"/>
    <property type="match status" value="1"/>
</dbReference>
<organism evidence="5 6">
    <name type="scientific">Rhinopithecimicrobium faecis</name>
    <dbReference type="NCBI Taxonomy" id="2820698"/>
    <lineage>
        <taxon>Bacteria</taxon>
        <taxon>Pseudomonadati</taxon>
        <taxon>Bacteroidota</taxon>
        <taxon>Sphingobacteriia</taxon>
        <taxon>Sphingobacteriales</taxon>
        <taxon>Sphingobacteriaceae</taxon>
        <taxon>Rhinopithecimicrobium</taxon>
    </lineage>
</organism>
<dbReference type="InterPro" id="IPR037923">
    <property type="entry name" value="HTH-like"/>
</dbReference>
<keyword evidence="6" id="KW-1185">Reference proteome</keyword>
<keyword evidence="2" id="KW-0238">DNA-binding</keyword>
<evidence type="ECO:0000256" key="2">
    <source>
        <dbReference type="ARBA" id="ARBA00023125"/>
    </source>
</evidence>
<sequence length="297" mass="34341">MQQLSDDDKILTHVFKPLYHVNQKIKVYDLKKLLDGGRKILFKPHRISFFAIVLVLQGQGKHIIDFQEISIKTGDILLIFPGQIHQYTVPENLKCTVIAFEEDIFINYKSTISLKDSYSILDELILKNFISVSESVMQILSGIAAAIELETRHQLDQNQTPLLQSMLSIILYTIHREMYINEPNDAGFHDKRIALSFKKLVCDSLNVQNTVDFYLKKLNISKATLLKATRSTFDRSPKSLIQDILILEAKRLLSQANKQIKDVAYELGFTEPTNFTKFFKKYTFLTPEAFRENVFRM</sequence>
<feature type="domain" description="HTH araC/xylS-type" evidence="4">
    <location>
        <begin position="195"/>
        <end position="293"/>
    </location>
</feature>
<dbReference type="EMBL" id="JAGKSB010000020">
    <property type="protein sequence ID" value="MBP3944479.1"/>
    <property type="molecule type" value="Genomic_DNA"/>
</dbReference>
<evidence type="ECO:0000313" key="5">
    <source>
        <dbReference type="EMBL" id="MBP3944479.1"/>
    </source>
</evidence>
<evidence type="ECO:0000259" key="4">
    <source>
        <dbReference type="PROSITE" id="PS01124"/>
    </source>
</evidence>
<proteinExistence type="predicted"/>
<dbReference type="RefSeq" id="WP_353547993.1">
    <property type="nucleotide sequence ID" value="NZ_JAGKSB010000020.1"/>
</dbReference>
<name>A0A8T4HC00_9SPHI</name>
<dbReference type="InterPro" id="IPR018060">
    <property type="entry name" value="HTH_AraC"/>
</dbReference>
<evidence type="ECO:0000313" key="6">
    <source>
        <dbReference type="Proteomes" id="UP000679691"/>
    </source>
</evidence>
<evidence type="ECO:0000256" key="3">
    <source>
        <dbReference type="ARBA" id="ARBA00023163"/>
    </source>
</evidence>
<dbReference type="Pfam" id="PF02311">
    <property type="entry name" value="AraC_binding"/>
    <property type="match status" value="1"/>
</dbReference>
<dbReference type="Gene3D" id="2.60.120.10">
    <property type="entry name" value="Jelly Rolls"/>
    <property type="match status" value="1"/>
</dbReference>
<dbReference type="PROSITE" id="PS01124">
    <property type="entry name" value="HTH_ARAC_FAMILY_2"/>
    <property type="match status" value="1"/>
</dbReference>
<dbReference type="Pfam" id="PF12833">
    <property type="entry name" value="HTH_18"/>
    <property type="match status" value="1"/>
</dbReference>
<gene>
    <name evidence="5" type="ORF">J5U18_13110</name>
</gene>
<protein>
    <submittedName>
        <fullName evidence="5">AraC family transcriptional regulator</fullName>
    </submittedName>
</protein>